<feature type="transmembrane region" description="Helical" evidence="8">
    <location>
        <begin position="26"/>
        <end position="48"/>
    </location>
</feature>
<keyword evidence="10" id="KW-1185">Reference proteome</keyword>
<reference evidence="9 10" key="1">
    <citation type="submission" date="2024-09" db="EMBL/GenBank/DDBJ databases">
        <title>Chromosome-scale assembly of Riccia fluitans.</title>
        <authorList>
            <person name="Paukszto L."/>
            <person name="Sawicki J."/>
            <person name="Karawczyk K."/>
            <person name="Piernik-Szablinska J."/>
            <person name="Szczecinska M."/>
            <person name="Mazdziarz M."/>
        </authorList>
    </citation>
    <scope>NUCLEOTIDE SEQUENCE [LARGE SCALE GENOMIC DNA]</scope>
    <source>
        <strain evidence="9">Rf_01</strain>
        <tissue evidence="9">Aerial parts of the thallus</tissue>
    </source>
</reference>
<dbReference type="AlphaFoldDB" id="A0ABD1Z8M2"/>
<keyword evidence="5 8" id="KW-0812">Transmembrane</keyword>
<keyword evidence="6 8" id="KW-1133">Transmembrane helix</keyword>
<evidence type="ECO:0000256" key="8">
    <source>
        <dbReference type="RuleBase" id="RU366017"/>
    </source>
</evidence>
<evidence type="ECO:0000256" key="4">
    <source>
        <dbReference type="ARBA" id="ARBA00022679"/>
    </source>
</evidence>
<evidence type="ECO:0000256" key="1">
    <source>
        <dbReference type="ARBA" id="ARBA00004167"/>
    </source>
</evidence>
<gene>
    <name evidence="9" type="ORF">R1flu_011360</name>
</gene>
<comment type="caution">
    <text evidence="9">The sequence shown here is derived from an EMBL/GenBank/DDBJ whole genome shotgun (WGS) entry which is preliminary data.</text>
</comment>
<accession>A0ABD1Z8M2</accession>
<evidence type="ECO:0000313" key="10">
    <source>
        <dbReference type="Proteomes" id="UP001605036"/>
    </source>
</evidence>
<evidence type="ECO:0000256" key="2">
    <source>
        <dbReference type="ARBA" id="ARBA00007647"/>
    </source>
</evidence>
<proteinExistence type="inferred from homology"/>
<evidence type="ECO:0000313" key="9">
    <source>
        <dbReference type="EMBL" id="KAL2643773.1"/>
    </source>
</evidence>
<dbReference type="EMBL" id="JBHFFA010000002">
    <property type="protein sequence ID" value="KAL2643773.1"/>
    <property type="molecule type" value="Genomic_DNA"/>
</dbReference>
<organism evidence="9 10">
    <name type="scientific">Riccia fluitans</name>
    <dbReference type="NCBI Taxonomy" id="41844"/>
    <lineage>
        <taxon>Eukaryota</taxon>
        <taxon>Viridiplantae</taxon>
        <taxon>Streptophyta</taxon>
        <taxon>Embryophyta</taxon>
        <taxon>Marchantiophyta</taxon>
        <taxon>Marchantiopsida</taxon>
        <taxon>Marchantiidae</taxon>
        <taxon>Marchantiales</taxon>
        <taxon>Ricciaceae</taxon>
        <taxon>Riccia</taxon>
    </lineage>
</organism>
<keyword evidence="7 8" id="KW-0472">Membrane</keyword>
<dbReference type="EC" id="2.4.1.-" evidence="8"/>
<dbReference type="PANTHER" id="PTHR21461">
    <property type="entry name" value="GLYCOSYLTRANSFERASE FAMILY 92 PROTEIN"/>
    <property type="match status" value="1"/>
</dbReference>
<keyword evidence="3 8" id="KW-0328">Glycosyltransferase</keyword>
<protein>
    <recommendedName>
        <fullName evidence="8">Glycosyltransferase family 92 protein</fullName>
        <ecNumber evidence="8">2.4.1.-</ecNumber>
    </recommendedName>
</protein>
<keyword evidence="4 8" id="KW-0808">Transferase</keyword>
<dbReference type="PANTHER" id="PTHR21461:SF12">
    <property type="entry name" value="GALACTAN BETA-1,4-GALACTOSYLTRANSFERASE GALS2"/>
    <property type="match status" value="1"/>
</dbReference>
<comment type="similarity">
    <text evidence="2 8">Belongs to the glycosyltransferase 92 family.</text>
</comment>
<evidence type="ECO:0000256" key="5">
    <source>
        <dbReference type="ARBA" id="ARBA00022692"/>
    </source>
</evidence>
<dbReference type="Pfam" id="PF01697">
    <property type="entry name" value="Glyco_transf_92"/>
    <property type="match status" value="1"/>
</dbReference>
<evidence type="ECO:0000256" key="7">
    <source>
        <dbReference type="ARBA" id="ARBA00023136"/>
    </source>
</evidence>
<comment type="subcellular location">
    <subcellularLocation>
        <location evidence="1">Membrane</location>
        <topology evidence="1">Single-pass membrane protein</topology>
    </subcellularLocation>
</comment>
<evidence type="ECO:0000256" key="3">
    <source>
        <dbReference type="ARBA" id="ARBA00022676"/>
    </source>
</evidence>
<dbReference type="Proteomes" id="UP001605036">
    <property type="component" value="Unassembled WGS sequence"/>
</dbReference>
<evidence type="ECO:0000256" key="6">
    <source>
        <dbReference type="ARBA" id="ARBA00022989"/>
    </source>
</evidence>
<sequence length="564" mass="65080">MEKGKPHWKPLVPYTKLKHGTVEIKIFVGLVTTLAAAAVMMSSFYLPFNDINSLQLCRRDYHCNEQLQRLHMEQYKLGEQSHSRQIFAATNLPQIQEVFFQRNTTSEQSFKQQQPQILREWESPAVTETRDWEEDGGYGIPAKFVPMGTASFLFVHFSAYRGSSNSFAVVGLGPKPLHVYGAPEFECFWKPADSKSIKVVGNVTAFLPDWGFGKEYTTVVLNCTFDSDVGVNGSGGELEVIARHGSLDTQGLEDVRYVALTEEPGEYHNDTIFHAPYKYDYVYCGSPWYGTLSPQRIREWLSYTMMVLGPRSHFILYDAGGLQAVHRRILEPWVKLGKVTVINIRGEARYNAFYYNQFLVVNDCLFRSKTLANWTFYFDADEFVHIHWNYTLDSIMNEIQNSGVKGMQVMFEQRPMHHNACVANHPWITDRNDSSLWTMEKLTYKRTQITEAQGHMNMKYAIQAKYAMATGVHRSEDLMFPRPGMDPDEVTSFEYWRMHYYHYHDTINHIGEVCQDFIDGSNYQNVSSIRLQNVSHVFDDTMVWVAPAVRQFELKTVGRQPATF</sequence>
<name>A0ABD1Z8M2_9MARC</name>
<dbReference type="GO" id="GO:0016020">
    <property type="term" value="C:membrane"/>
    <property type="evidence" value="ECO:0007669"/>
    <property type="project" value="UniProtKB-SubCell"/>
</dbReference>
<dbReference type="GO" id="GO:0016757">
    <property type="term" value="F:glycosyltransferase activity"/>
    <property type="evidence" value="ECO:0007669"/>
    <property type="project" value="UniProtKB-UniRule"/>
</dbReference>
<dbReference type="InterPro" id="IPR008166">
    <property type="entry name" value="Glyco_transf_92"/>
</dbReference>